<proteinExistence type="predicted"/>
<feature type="compositionally biased region" description="Polar residues" evidence="1">
    <location>
        <begin position="36"/>
        <end position="46"/>
    </location>
</feature>
<name>A0AAE1YSP4_9LAMI</name>
<dbReference type="AlphaFoldDB" id="A0AAE1YSP4"/>
<feature type="region of interest" description="Disordered" evidence="1">
    <location>
        <begin position="1"/>
        <end position="106"/>
    </location>
</feature>
<dbReference type="Proteomes" id="UP001293254">
    <property type="component" value="Unassembled WGS sequence"/>
</dbReference>
<evidence type="ECO:0000313" key="3">
    <source>
        <dbReference type="Proteomes" id="UP001293254"/>
    </source>
</evidence>
<feature type="compositionally biased region" description="Basic and acidic residues" evidence="1">
    <location>
        <begin position="85"/>
        <end position="96"/>
    </location>
</feature>
<dbReference type="EMBL" id="JACGWO010000002">
    <property type="protein sequence ID" value="KAK4434968.1"/>
    <property type="molecule type" value="Genomic_DNA"/>
</dbReference>
<gene>
    <name evidence="2" type="ORF">Salat_0659800</name>
</gene>
<keyword evidence="3" id="KW-1185">Reference proteome</keyword>
<protein>
    <submittedName>
        <fullName evidence="2">Uncharacterized protein</fullName>
    </submittedName>
</protein>
<feature type="compositionally biased region" description="Low complexity" evidence="1">
    <location>
        <begin position="1"/>
        <end position="18"/>
    </location>
</feature>
<evidence type="ECO:0000256" key="1">
    <source>
        <dbReference type="SAM" id="MobiDB-lite"/>
    </source>
</evidence>
<evidence type="ECO:0000313" key="2">
    <source>
        <dbReference type="EMBL" id="KAK4434968.1"/>
    </source>
</evidence>
<sequence length="106" mass="11716">MVEGSSSDSLPSRQSLESQFGKSEANMDNSSKDGNSRTFSGNNQNLRGLHIFDPKPSPTLKSKYPYSKNKDQQIDLDSDSFNHNPTDHGLSEERGEQFQATPPPIS</sequence>
<organism evidence="2 3">
    <name type="scientific">Sesamum alatum</name>
    <dbReference type="NCBI Taxonomy" id="300844"/>
    <lineage>
        <taxon>Eukaryota</taxon>
        <taxon>Viridiplantae</taxon>
        <taxon>Streptophyta</taxon>
        <taxon>Embryophyta</taxon>
        <taxon>Tracheophyta</taxon>
        <taxon>Spermatophyta</taxon>
        <taxon>Magnoliopsida</taxon>
        <taxon>eudicotyledons</taxon>
        <taxon>Gunneridae</taxon>
        <taxon>Pentapetalae</taxon>
        <taxon>asterids</taxon>
        <taxon>lamiids</taxon>
        <taxon>Lamiales</taxon>
        <taxon>Pedaliaceae</taxon>
        <taxon>Sesamum</taxon>
    </lineage>
</organism>
<reference evidence="2" key="1">
    <citation type="submission" date="2020-06" db="EMBL/GenBank/DDBJ databases">
        <authorList>
            <person name="Li T."/>
            <person name="Hu X."/>
            <person name="Zhang T."/>
            <person name="Song X."/>
            <person name="Zhang H."/>
            <person name="Dai N."/>
            <person name="Sheng W."/>
            <person name="Hou X."/>
            <person name="Wei L."/>
        </authorList>
    </citation>
    <scope>NUCLEOTIDE SEQUENCE</scope>
    <source>
        <strain evidence="2">3651</strain>
        <tissue evidence="2">Leaf</tissue>
    </source>
</reference>
<comment type="caution">
    <text evidence="2">The sequence shown here is derived from an EMBL/GenBank/DDBJ whole genome shotgun (WGS) entry which is preliminary data.</text>
</comment>
<accession>A0AAE1YSP4</accession>
<reference evidence="2" key="2">
    <citation type="journal article" date="2024" name="Plant">
        <title>Genomic evolution and insights into agronomic trait innovations of Sesamum species.</title>
        <authorList>
            <person name="Miao H."/>
            <person name="Wang L."/>
            <person name="Qu L."/>
            <person name="Liu H."/>
            <person name="Sun Y."/>
            <person name="Le M."/>
            <person name="Wang Q."/>
            <person name="Wei S."/>
            <person name="Zheng Y."/>
            <person name="Lin W."/>
            <person name="Duan Y."/>
            <person name="Cao H."/>
            <person name="Xiong S."/>
            <person name="Wang X."/>
            <person name="Wei L."/>
            <person name="Li C."/>
            <person name="Ma Q."/>
            <person name="Ju M."/>
            <person name="Zhao R."/>
            <person name="Li G."/>
            <person name="Mu C."/>
            <person name="Tian Q."/>
            <person name="Mei H."/>
            <person name="Zhang T."/>
            <person name="Gao T."/>
            <person name="Zhang H."/>
        </authorList>
    </citation>
    <scope>NUCLEOTIDE SEQUENCE</scope>
    <source>
        <strain evidence="2">3651</strain>
    </source>
</reference>